<gene>
    <name evidence="2" type="ORF">BM477_00415</name>
</gene>
<proteinExistence type="predicted"/>
<name>A0A1Q5PSG2_9ACTO</name>
<dbReference type="EMBL" id="MPDM01000001">
    <property type="protein sequence ID" value="OKL50473.1"/>
    <property type="molecule type" value="Genomic_DNA"/>
</dbReference>
<feature type="region of interest" description="Disordered" evidence="1">
    <location>
        <begin position="1"/>
        <end position="28"/>
    </location>
</feature>
<sequence>MTLRQKTGKSGLKMAEKHTKLHETTSCTTTESPQAGLIAIKCADTKQHFLTDLQIVKESTHTLDLLIRVE</sequence>
<dbReference type="AlphaFoldDB" id="A0A1Q5PSG2"/>
<keyword evidence="3" id="KW-1185">Reference proteome</keyword>
<dbReference type="Proteomes" id="UP000186465">
    <property type="component" value="Unassembled WGS sequence"/>
</dbReference>
<evidence type="ECO:0000313" key="3">
    <source>
        <dbReference type="Proteomes" id="UP000186465"/>
    </source>
</evidence>
<protein>
    <submittedName>
        <fullName evidence="2">Uncharacterized protein</fullName>
    </submittedName>
</protein>
<organism evidence="2 3">
    <name type="scientific">Boudabousia marimammalium</name>
    <dbReference type="NCBI Taxonomy" id="156892"/>
    <lineage>
        <taxon>Bacteria</taxon>
        <taxon>Bacillati</taxon>
        <taxon>Actinomycetota</taxon>
        <taxon>Actinomycetes</taxon>
        <taxon>Actinomycetales</taxon>
        <taxon>Actinomycetaceae</taxon>
        <taxon>Boudabousia</taxon>
    </lineage>
</organism>
<feature type="compositionally biased region" description="Basic and acidic residues" evidence="1">
    <location>
        <begin position="14"/>
        <end position="23"/>
    </location>
</feature>
<evidence type="ECO:0000256" key="1">
    <source>
        <dbReference type="SAM" id="MobiDB-lite"/>
    </source>
</evidence>
<comment type="caution">
    <text evidence="2">The sequence shown here is derived from an EMBL/GenBank/DDBJ whole genome shotgun (WGS) entry which is preliminary data.</text>
</comment>
<reference evidence="3" key="1">
    <citation type="submission" date="2016-11" db="EMBL/GenBank/DDBJ databases">
        <title>Actinomyces gypaetusis sp. nov. isolated from Gypaetus barbatus in Qinghai Tibet Plateau China.</title>
        <authorList>
            <person name="Meng X."/>
        </authorList>
    </citation>
    <scope>NUCLEOTIDE SEQUENCE [LARGE SCALE GENOMIC DNA]</scope>
    <source>
        <strain evidence="3">DSM 15383</strain>
    </source>
</reference>
<evidence type="ECO:0000313" key="2">
    <source>
        <dbReference type="EMBL" id="OKL50473.1"/>
    </source>
</evidence>
<accession>A0A1Q5PSG2</accession>